<dbReference type="InterPro" id="IPR029044">
    <property type="entry name" value="Nucleotide-diphossugar_trans"/>
</dbReference>
<dbReference type="InterPro" id="IPR054295">
    <property type="entry name" value="CHS4-like_dom"/>
</dbReference>
<dbReference type="GO" id="GO:0004100">
    <property type="term" value="F:chitin synthase activity"/>
    <property type="evidence" value="ECO:0007669"/>
    <property type="project" value="UniProtKB-EC"/>
</dbReference>
<keyword evidence="8 10" id="KW-0472">Membrane</keyword>
<feature type="non-terminal residue" evidence="12">
    <location>
        <position position="853"/>
    </location>
</feature>
<reference evidence="13" key="1">
    <citation type="journal article" date="2018" name="Nat. Microbiol.">
        <title>Leveraging single-cell genomics to expand the fungal tree of life.</title>
        <authorList>
            <person name="Ahrendt S.R."/>
            <person name="Quandt C.A."/>
            <person name="Ciobanu D."/>
            <person name="Clum A."/>
            <person name="Salamov A."/>
            <person name="Andreopoulos B."/>
            <person name="Cheng J.F."/>
            <person name="Woyke T."/>
            <person name="Pelin A."/>
            <person name="Henrissat B."/>
            <person name="Reynolds N.K."/>
            <person name="Benny G.L."/>
            <person name="Smith M.E."/>
            <person name="James T.Y."/>
            <person name="Grigoriev I.V."/>
        </authorList>
    </citation>
    <scope>NUCLEOTIDE SEQUENCE [LARGE SCALE GENOMIC DNA]</scope>
    <source>
        <strain evidence="13">ATCC 52028</strain>
    </source>
</reference>
<proteinExistence type="predicted"/>
<evidence type="ECO:0000256" key="3">
    <source>
        <dbReference type="ARBA" id="ARBA00022475"/>
    </source>
</evidence>
<evidence type="ECO:0000256" key="9">
    <source>
        <dbReference type="ARBA" id="ARBA00023180"/>
    </source>
</evidence>
<feature type="transmembrane region" description="Helical" evidence="10">
    <location>
        <begin position="28"/>
        <end position="52"/>
    </location>
</feature>
<keyword evidence="4" id="KW-0328">Glycosyltransferase</keyword>
<name>A0A4P9WWJ6_9FUNG</name>
<dbReference type="Pfam" id="PF03142">
    <property type="entry name" value="Chitin_synth_2"/>
    <property type="match status" value="1"/>
</dbReference>
<sequence length="853" mass="94870">MTCCCLPSCMRACGKKDPIIQQAWREKIALCMLIALTSALVAFFTFGMRLVLCPESVESPNHFFLSTKGDGDAKAWKDGVIINGYEYPFGETQSALKSRANVDLTSDYVSQDISRLFAIQDVDNACADVGYSRTECGVNAIFSGSPGLQTRDRSCVDTSVLDGLSRKKIVYSWENVYNNVKAPYVLSVYNGLVINTGYYYGTDKAWLDANHPEAAWTLYNSIGRDATRGFYATSDSKKVAQCLSNVYTVGYVDKDTVACFVQEIIQDVMLFVVFAVVLIRFCGALLFSWIISRTLAKNTHKSKVVGGAPVAPARAALGGGLARTLTQGRGLVNVRNEDLYSILLVTAYSEGRDGLRATLESLAMGDYDDARKLLFVVCDGLITGSGEAKPTPDIGMNGGFAGSSNDTLAGGRFELAEPKSYIAIADGARQHNMARVYAGYYITEDGKHRVPMVVVNKCGTPAEASLPKPGNRGKRDSQLLLMNFLSRVMFDDRMTALDYELFRQIHRITGVTPDRYETLLMVDADTEVKPYSLTAMNNAMNNDPAIMGLCGETRIKNKFASWVTAIQVFEYKVSHDNGKAFESVFGGVTCLPGCFSMYRIKSRKPDETGSGRRHWVPILVNPDIVDEYSENVVDTLHKKNLLLLGEDRFLTTLMLRNFPKRKMVYVPQARCHTVVPDKFSVLLSQRRRWINSTIHNLLELVLVRDLCGIFCFSMQSVILLDLIGTIVLPAALALTIYLVISIIMTAAVQILPLTMLVVVLGLPGLLIVLSGRDLNYVPWLFVYLLALPVWNFVLPLYAFWHFDDFSWGATRKVDGVSAADDTHESRPGREGFAFKEVELRKWSDWERDRRKSR</sequence>
<dbReference type="InterPro" id="IPR036400">
    <property type="entry name" value="Cyt_B5-like_heme/steroid_sf"/>
</dbReference>
<dbReference type="PANTHER" id="PTHR22914">
    <property type="entry name" value="CHITIN SYNTHASE"/>
    <property type="match status" value="1"/>
</dbReference>
<dbReference type="GO" id="GO:0030428">
    <property type="term" value="C:cell septum"/>
    <property type="evidence" value="ECO:0007669"/>
    <property type="project" value="TreeGrafter"/>
</dbReference>
<evidence type="ECO:0000256" key="2">
    <source>
        <dbReference type="ARBA" id="ARBA00012543"/>
    </source>
</evidence>
<dbReference type="SUPFAM" id="SSF53448">
    <property type="entry name" value="Nucleotide-diphospho-sugar transferases"/>
    <property type="match status" value="1"/>
</dbReference>
<evidence type="ECO:0000313" key="13">
    <source>
        <dbReference type="Proteomes" id="UP000268535"/>
    </source>
</evidence>
<dbReference type="Pfam" id="PF22997">
    <property type="entry name" value="CHS4"/>
    <property type="match status" value="1"/>
</dbReference>
<dbReference type="PANTHER" id="PTHR22914:SF16">
    <property type="entry name" value="CHITIN SYNTHASE 3"/>
    <property type="match status" value="1"/>
</dbReference>
<keyword evidence="9" id="KW-0325">Glycoprotein</keyword>
<comment type="subcellular location">
    <subcellularLocation>
        <location evidence="1">Cell membrane</location>
        <topology evidence="1">Multi-pass membrane protein</topology>
    </subcellularLocation>
</comment>
<organism evidence="12 13">
    <name type="scientific">Caulochytrium protostelioides</name>
    <dbReference type="NCBI Taxonomy" id="1555241"/>
    <lineage>
        <taxon>Eukaryota</taxon>
        <taxon>Fungi</taxon>
        <taxon>Fungi incertae sedis</taxon>
        <taxon>Chytridiomycota</taxon>
        <taxon>Chytridiomycota incertae sedis</taxon>
        <taxon>Chytridiomycetes</taxon>
        <taxon>Caulochytriales</taxon>
        <taxon>Caulochytriaceae</taxon>
        <taxon>Caulochytrium</taxon>
    </lineage>
</organism>
<evidence type="ECO:0000256" key="6">
    <source>
        <dbReference type="ARBA" id="ARBA00022692"/>
    </source>
</evidence>
<dbReference type="GO" id="GO:0005886">
    <property type="term" value="C:plasma membrane"/>
    <property type="evidence" value="ECO:0007669"/>
    <property type="project" value="UniProtKB-SubCell"/>
</dbReference>
<accession>A0A4P9WWJ6</accession>
<keyword evidence="7 10" id="KW-1133">Transmembrane helix</keyword>
<evidence type="ECO:0000256" key="4">
    <source>
        <dbReference type="ARBA" id="ARBA00022676"/>
    </source>
</evidence>
<dbReference type="SUPFAM" id="SSF55856">
    <property type="entry name" value="Cytochrome b5-like heme/steroid binding domain"/>
    <property type="match status" value="1"/>
</dbReference>
<evidence type="ECO:0000256" key="10">
    <source>
        <dbReference type="SAM" id="Phobius"/>
    </source>
</evidence>
<dbReference type="InterPro" id="IPR004835">
    <property type="entry name" value="Chitin_synth"/>
</dbReference>
<keyword evidence="3" id="KW-1003">Cell membrane</keyword>
<protein>
    <recommendedName>
        <fullName evidence="2">chitin synthase</fullName>
        <ecNumber evidence="2">2.4.1.16</ecNumber>
    </recommendedName>
</protein>
<evidence type="ECO:0000313" key="12">
    <source>
        <dbReference type="EMBL" id="RKO97072.1"/>
    </source>
</evidence>
<keyword evidence="6 10" id="KW-0812">Transmembrane</keyword>
<dbReference type="EC" id="2.4.1.16" evidence="2"/>
<dbReference type="EMBL" id="ML009426">
    <property type="protein sequence ID" value="RKO97072.1"/>
    <property type="molecule type" value="Genomic_DNA"/>
</dbReference>
<evidence type="ECO:0000259" key="11">
    <source>
        <dbReference type="Pfam" id="PF22997"/>
    </source>
</evidence>
<gene>
    <name evidence="12" type="ORF">CAUPRSCDRAFT_7065</name>
</gene>
<feature type="transmembrane region" description="Helical" evidence="10">
    <location>
        <begin position="268"/>
        <end position="291"/>
    </location>
</feature>
<dbReference type="AlphaFoldDB" id="A0A4P9WWJ6"/>
<feature type="domain" description="Chitin synthase 4-like" evidence="11">
    <location>
        <begin position="169"/>
        <end position="251"/>
    </location>
</feature>
<dbReference type="CDD" id="cd04190">
    <property type="entry name" value="Chitin_synth_C"/>
    <property type="match status" value="1"/>
</dbReference>
<dbReference type="GO" id="GO:0006031">
    <property type="term" value="P:chitin biosynthetic process"/>
    <property type="evidence" value="ECO:0007669"/>
    <property type="project" value="TreeGrafter"/>
</dbReference>
<dbReference type="Proteomes" id="UP000268535">
    <property type="component" value="Unassembled WGS sequence"/>
</dbReference>
<evidence type="ECO:0000256" key="5">
    <source>
        <dbReference type="ARBA" id="ARBA00022679"/>
    </source>
</evidence>
<feature type="transmembrane region" description="Helical" evidence="10">
    <location>
        <begin position="718"/>
        <end position="744"/>
    </location>
</feature>
<evidence type="ECO:0000256" key="1">
    <source>
        <dbReference type="ARBA" id="ARBA00004651"/>
    </source>
</evidence>
<evidence type="ECO:0000256" key="7">
    <source>
        <dbReference type="ARBA" id="ARBA00022989"/>
    </source>
</evidence>
<feature type="transmembrane region" description="Helical" evidence="10">
    <location>
        <begin position="750"/>
        <end position="769"/>
    </location>
</feature>
<evidence type="ECO:0000256" key="8">
    <source>
        <dbReference type="ARBA" id="ARBA00023136"/>
    </source>
</evidence>
<keyword evidence="5" id="KW-0808">Transferase</keyword>
<feature type="transmembrane region" description="Helical" evidence="10">
    <location>
        <begin position="776"/>
        <end position="800"/>
    </location>
</feature>